<dbReference type="OrthoDB" id="8020845at2"/>
<feature type="domain" description="Phasin" evidence="1">
    <location>
        <begin position="98"/>
        <end position="184"/>
    </location>
</feature>
<dbReference type="Proteomes" id="UP000325684">
    <property type="component" value="Unassembled WGS sequence"/>
</dbReference>
<gene>
    <name evidence="2" type="ORF">FEZ63_23595</name>
</gene>
<name>A0A5N3P3H3_9HYPH</name>
<dbReference type="InterPro" id="IPR018968">
    <property type="entry name" value="Phasin"/>
</dbReference>
<reference evidence="2 3" key="1">
    <citation type="journal article" date="2019" name="Microorganisms">
        <title>Genome Insights into the Novel Species Microvirga brassicacearum, a Rapeseed Endophyte with Biotechnological Potential.</title>
        <authorList>
            <person name="Jimenez-Gomez A."/>
            <person name="Saati-Santamaria Z."/>
            <person name="Igual J.M."/>
            <person name="Rivas R."/>
            <person name="Mateos P.F."/>
            <person name="Garcia-Fraile P."/>
        </authorList>
    </citation>
    <scope>NUCLEOTIDE SEQUENCE [LARGE SCALE GENOMIC DNA]</scope>
    <source>
        <strain evidence="2 3">CDVBN77</strain>
    </source>
</reference>
<dbReference type="RefSeq" id="WP_150949661.1">
    <property type="nucleotide sequence ID" value="NZ_VCMV01000077.1"/>
</dbReference>
<organism evidence="2 3">
    <name type="scientific">Microvirga brassicacearum</name>
    <dbReference type="NCBI Taxonomy" id="2580413"/>
    <lineage>
        <taxon>Bacteria</taxon>
        <taxon>Pseudomonadati</taxon>
        <taxon>Pseudomonadota</taxon>
        <taxon>Alphaproteobacteria</taxon>
        <taxon>Hyphomicrobiales</taxon>
        <taxon>Methylobacteriaceae</taxon>
        <taxon>Microvirga</taxon>
    </lineage>
</organism>
<accession>A0A5N3P3H3</accession>
<evidence type="ECO:0000313" key="2">
    <source>
        <dbReference type="EMBL" id="KAB0264288.1"/>
    </source>
</evidence>
<sequence>MVEPKKVSAKGAVKAPAAAKSVAATAKPKLKAAKPLDHHGASIADETAAALSVVPTPVETLKADPVPVTVVAIETPLAAPVEVIASVVAPKAAALRQAVGEAVSASAHGALAVNDKVIDALQTQSDAALDLWRTTVSAPHLSDVFRLQSNGARQAYETASAQWKDIAETTAHWFTKTVEPLSAAISDLKR</sequence>
<keyword evidence="3" id="KW-1185">Reference proteome</keyword>
<dbReference type="Pfam" id="PF09361">
    <property type="entry name" value="Phasin_2"/>
    <property type="match status" value="1"/>
</dbReference>
<evidence type="ECO:0000313" key="3">
    <source>
        <dbReference type="Proteomes" id="UP000325684"/>
    </source>
</evidence>
<protein>
    <submittedName>
        <fullName evidence="2">Phasin family protein</fullName>
    </submittedName>
</protein>
<evidence type="ECO:0000259" key="1">
    <source>
        <dbReference type="Pfam" id="PF09361"/>
    </source>
</evidence>
<dbReference type="EMBL" id="VCMV01000077">
    <property type="protein sequence ID" value="KAB0264288.1"/>
    <property type="molecule type" value="Genomic_DNA"/>
</dbReference>
<comment type="caution">
    <text evidence="2">The sequence shown here is derived from an EMBL/GenBank/DDBJ whole genome shotgun (WGS) entry which is preliminary data.</text>
</comment>
<dbReference type="AlphaFoldDB" id="A0A5N3P3H3"/>
<proteinExistence type="predicted"/>